<dbReference type="Pfam" id="PF00535">
    <property type="entry name" value="Glycos_transf_2"/>
    <property type="match status" value="1"/>
</dbReference>
<accession>A0AB73SYX7</accession>
<sequence length="269" mass="31286">MPEEWREHTFVICAYKKSEYLEDCIRSLKKQTIKSEILMATSTPNDYISGLAEKYQIPLFINEGDSNIAGDWNFAYHQAATPYVTLAHQDDIYQKEYAAHAREMMDKCRTPLIFFCNYYELRGKKLIKDNSLLKVKRYLAAPLALKKAGKSRLVRRRLLGLGNYICCPSVTYAKENLPKTLFKAGFRSNVDWEAWEEISRLDGSFLYDKAFLMAHRIHEGSETTAVIEETGRGEEDYEMLCRFWPKRIAGLLERVYKQGEKSNQTEINE</sequence>
<evidence type="ECO:0000313" key="2">
    <source>
        <dbReference type="EMBL" id="PWJ72612.1"/>
    </source>
</evidence>
<evidence type="ECO:0000313" key="3">
    <source>
        <dbReference type="Proteomes" id="UP000245412"/>
    </source>
</evidence>
<dbReference type="AlphaFoldDB" id="A0AB73SYX7"/>
<reference evidence="2 3" key="1">
    <citation type="submission" date="2018-05" db="EMBL/GenBank/DDBJ databases">
        <authorList>
            <person name="Goeker M."/>
            <person name="Huntemann M."/>
            <person name="Clum A."/>
            <person name="Pillay M."/>
            <person name="Palaniappan K."/>
            <person name="Varghese N."/>
            <person name="Mikhailova N."/>
            <person name="Stamatis D."/>
            <person name="Reddy T."/>
            <person name="Daum C."/>
            <person name="Shapiro N."/>
            <person name="Ivanova N."/>
            <person name="Kyrpides N."/>
            <person name="Woyke T."/>
        </authorList>
    </citation>
    <scope>NUCLEOTIDE SEQUENCE [LARGE SCALE GENOMIC DNA]</scope>
    <source>
        <strain evidence="2 3">DSM 26524</strain>
    </source>
</reference>
<feature type="domain" description="Glycosyltransferase 2-like" evidence="1">
    <location>
        <begin position="10"/>
        <end position="119"/>
    </location>
</feature>
<dbReference type="Gene3D" id="3.90.550.10">
    <property type="entry name" value="Spore Coat Polysaccharide Biosynthesis Protein SpsA, Chain A"/>
    <property type="match status" value="1"/>
</dbReference>
<dbReference type="RefSeq" id="WP_109748359.1">
    <property type="nucleotide sequence ID" value="NZ_JANKBI010000017.1"/>
</dbReference>
<dbReference type="GO" id="GO:0016740">
    <property type="term" value="F:transferase activity"/>
    <property type="evidence" value="ECO:0007669"/>
    <property type="project" value="UniProtKB-KW"/>
</dbReference>
<dbReference type="CDD" id="cd00761">
    <property type="entry name" value="Glyco_tranf_GTA_type"/>
    <property type="match status" value="1"/>
</dbReference>
<organism evidence="2 3">
    <name type="scientific">Murimonas intestini</name>
    <dbReference type="NCBI Taxonomy" id="1337051"/>
    <lineage>
        <taxon>Bacteria</taxon>
        <taxon>Bacillati</taxon>
        <taxon>Bacillota</taxon>
        <taxon>Clostridia</taxon>
        <taxon>Lachnospirales</taxon>
        <taxon>Lachnospiraceae</taxon>
        <taxon>Murimonas</taxon>
    </lineage>
</organism>
<gene>
    <name evidence="2" type="ORF">C7383_11783</name>
</gene>
<evidence type="ECO:0000259" key="1">
    <source>
        <dbReference type="Pfam" id="PF00535"/>
    </source>
</evidence>
<dbReference type="InterPro" id="IPR001173">
    <property type="entry name" value="Glyco_trans_2-like"/>
</dbReference>
<name>A0AB73SYX7_9FIRM</name>
<protein>
    <submittedName>
        <fullName evidence="2">Glycosyl transferase family 2</fullName>
    </submittedName>
</protein>
<comment type="caution">
    <text evidence="2">The sequence shown here is derived from an EMBL/GenBank/DDBJ whole genome shotgun (WGS) entry which is preliminary data.</text>
</comment>
<dbReference type="EMBL" id="QGGY01000017">
    <property type="protein sequence ID" value="PWJ72612.1"/>
    <property type="molecule type" value="Genomic_DNA"/>
</dbReference>
<dbReference type="InterPro" id="IPR029044">
    <property type="entry name" value="Nucleotide-diphossugar_trans"/>
</dbReference>
<dbReference type="SUPFAM" id="SSF53448">
    <property type="entry name" value="Nucleotide-diphospho-sugar transferases"/>
    <property type="match status" value="1"/>
</dbReference>
<dbReference type="Proteomes" id="UP000245412">
    <property type="component" value="Unassembled WGS sequence"/>
</dbReference>
<keyword evidence="3" id="KW-1185">Reference proteome</keyword>
<proteinExistence type="predicted"/>
<keyword evidence="2" id="KW-0808">Transferase</keyword>